<comment type="caution">
    <text evidence="2">The sequence shown here is derived from an EMBL/GenBank/DDBJ whole genome shotgun (WGS) entry which is preliminary data.</text>
</comment>
<dbReference type="Pfam" id="PF02627">
    <property type="entry name" value="CMD"/>
    <property type="match status" value="1"/>
</dbReference>
<evidence type="ECO:0000313" key="2">
    <source>
        <dbReference type="EMBL" id="MCQ6962373.1"/>
    </source>
</evidence>
<organism evidence="2 3">
    <name type="scientific">Methanolobus chelungpuianus</name>
    <dbReference type="NCBI Taxonomy" id="502115"/>
    <lineage>
        <taxon>Archaea</taxon>
        <taxon>Methanobacteriati</taxon>
        <taxon>Methanobacteriota</taxon>
        <taxon>Stenosarchaea group</taxon>
        <taxon>Methanomicrobia</taxon>
        <taxon>Methanosarcinales</taxon>
        <taxon>Methanosarcinaceae</taxon>
        <taxon>Methanolobus</taxon>
    </lineage>
</organism>
<dbReference type="Proteomes" id="UP001206983">
    <property type="component" value="Unassembled WGS sequence"/>
</dbReference>
<dbReference type="Gene3D" id="1.20.1290.10">
    <property type="entry name" value="AhpD-like"/>
    <property type="match status" value="1"/>
</dbReference>
<dbReference type="PANTHER" id="PTHR33930:SF2">
    <property type="entry name" value="BLR3452 PROTEIN"/>
    <property type="match status" value="1"/>
</dbReference>
<gene>
    <name evidence="2" type="ORF">PV02_03200</name>
</gene>
<dbReference type="AlphaFoldDB" id="A0AAE3HA51"/>
<dbReference type="PANTHER" id="PTHR33930">
    <property type="entry name" value="ALKYL HYDROPEROXIDE REDUCTASE AHPD"/>
    <property type="match status" value="1"/>
</dbReference>
<proteinExistence type="predicted"/>
<dbReference type="InterPro" id="IPR029032">
    <property type="entry name" value="AhpD-like"/>
</dbReference>
<name>A0AAE3HA51_9EURY</name>
<dbReference type="GO" id="GO:0051920">
    <property type="term" value="F:peroxiredoxin activity"/>
    <property type="evidence" value="ECO:0007669"/>
    <property type="project" value="InterPro"/>
</dbReference>
<feature type="domain" description="Carboxymuconolactone decarboxylase-like" evidence="1">
    <location>
        <begin position="22"/>
        <end position="102"/>
    </location>
</feature>
<dbReference type="EMBL" id="JTEO01000002">
    <property type="protein sequence ID" value="MCQ6962373.1"/>
    <property type="molecule type" value="Genomic_DNA"/>
</dbReference>
<evidence type="ECO:0000259" key="1">
    <source>
        <dbReference type="Pfam" id="PF02627"/>
    </source>
</evidence>
<protein>
    <submittedName>
        <fullName evidence="2">4-carboxymuconolactone decarboxylase</fullName>
    </submittedName>
</protein>
<dbReference type="InterPro" id="IPR003779">
    <property type="entry name" value="CMD-like"/>
</dbReference>
<evidence type="ECO:0000313" key="3">
    <source>
        <dbReference type="Proteomes" id="UP001206983"/>
    </source>
</evidence>
<dbReference type="SUPFAM" id="SSF69118">
    <property type="entry name" value="AhpD-like"/>
    <property type="match status" value="1"/>
</dbReference>
<keyword evidence="3" id="KW-1185">Reference proteome</keyword>
<accession>A0AAE3HA51</accession>
<sequence>MGIKGDIKMTEDPLEIIKNADPELSELIGKGRAAAFNDSGIPLKYKFLIAMALDAAEGAADGVRVLAMQALSQGATKEEVMEAVRIAHYICGVGSVYTAARGLKDVL</sequence>
<reference evidence="2 3" key="1">
    <citation type="journal article" date="2011" name="Appl. Environ. Microbiol.">
        <title>Methanogenic archaea isolated from Taiwan's Chelungpu fault.</title>
        <authorList>
            <person name="Wu S.Y."/>
            <person name="Lai M.C."/>
        </authorList>
    </citation>
    <scope>NUCLEOTIDE SEQUENCE [LARGE SCALE GENOMIC DNA]</scope>
    <source>
        <strain evidence="2 3">St545Mb</strain>
    </source>
</reference>